<dbReference type="EMBL" id="CP033972">
    <property type="protein sequence ID" value="AZG44465.1"/>
    <property type="molecule type" value="Genomic_DNA"/>
</dbReference>
<evidence type="ECO:0000256" key="1">
    <source>
        <dbReference type="SAM" id="MobiDB-lite"/>
    </source>
</evidence>
<feature type="region of interest" description="Disordered" evidence="1">
    <location>
        <begin position="249"/>
        <end position="281"/>
    </location>
</feature>
<dbReference type="AlphaFoldDB" id="A0A3G8JIP5"/>
<sequence>MVIPPIALKVNLDSDVDRATSILVPDGRPGLSRNIWFAEARAGIAGSAVPLLSSRIIMRMRSGDRDDVTVKLRPCVPAELPTRWGEAFCNEDASYRMESEWCGDHRVRSASVISHRAPGSLTPLMDDRTDPVALLDATQRQFVVACTSCGVPIDHLVTLGPIASRTWTDVSVDGAPVAVERWTVGELDLLEVSMHLRPLRDEPADAFELRAAQHLLLLERSLGDRGLPIVTISKTERVLTTFRGRAHDSTVDDSVRDDGVQNDGVRNDTGQPRFDMGRSTT</sequence>
<accession>A0A3G8JIP5</accession>
<reference evidence="2 3" key="1">
    <citation type="submission" date="2018-11" db="EMBL/GenBank/DDBJ databases">
        <title>Gordonia insulae sp. nov., isolated from an island soil.</title>
        <authorList>
            <person name="Kim Y.S."/>
            <person name="Kim S.B."/>
        </authorList>
    </citation>
    <scope>NUCLEOTIDE SEQUENCE [LARGE SCALE GENOMIC DNA]</scope>
    <source>
        <strain evidence="2 3">MMS17-SY073</strain>
    </source>
</reference>
<dbReference type="KEGG" id="gom:D7316_01051"/>
<protein>
    <recommendedName>
        <fullName evidence="4">CYTH domain-containing protein</fullName>
    </recommendedName>
</protein>
<evidence type="ECO:0008006" key="4">
    <source>
        <dbReference type="Google" id="ProtNLM"/>
    </source>
</evidence>
<evidence type="ECO:0000313" key="2">
    <source>
        <dbReference type="EMBL" id="AZG44465.1"/>
    </source>
</evidence>
<evidence type="ECO:0000313" key="3">
    <source>
        <dbReference type="Proteomes" id="UP000271469"/>
    </source>
</evidence>
<dbReference type="Proteomes" id="UP000271469">
    <property type="component" value="Chromosome"/>
</dbReference>
<proteinExistence type="predicted"/>
<feature type="compositionally biased region" description="Basic and acidic residues" evidence="1">
    <location>
        <begin position="249"/>
        <end position="259"/>
    </location>
</feature>
<keyword evidence="3" id="KW-1185">Reference proteome</keyword>
<gene>
    <name evidence="2" type="ORF">D7316_01051</name>
</gene>
<organism evidence="2 3">
    <name type="scientific">Gordonia insulae</name>
    <dbReference type="NCBI Taxonomy" id="2420509"/>
    <lineage>
        <taxon>Bacteria</taxon>
        <taxon>Bacillati</taxon>
        <taxon>Actinomycetota</taxon>
        <taxon>Actinomycetes</taxon>
        <taxon>Mycobacteriales</taxon>
        <taxon>Gordoniaceae</taxon>
        <taxon>Gordonia</taxon>
    </lineage>
</organism>
<name>A0A3G8JIP5_9ACTN</name>